<evidence type="ECO:0008006" key="4">
    <source>
        <dbReference type="Google" id="ProtNLM"/>
    </source>
</evidence>
<dbReference type="Proteomes" id="UP000427769">
    <property type="component" value="Chromosome"/>
</dbReference>
<keyword evidence="1" id="KW-0732">Signal</keyword>
<protein>
    <recommendedName>
        <fullName evidence="4">Secreted protein</fullName>
    </recommendedName>
</protein>
<sequence>MKSRCFLSFNMISFVPNAFCFLTSSPRLNRLVPDADRWHQPQTTPQPVDAVVVNIRDPDLLCLSGCV</sequence>
<feature type="chain" id="PRO_5024448885" description="Secreted protein" evidence="1">
    <location>
        <begin position="21"/>
        <end position="67"/>
    </location>
</feature>
<evidence type="ECO:0000313" key="2">
    <source>
        <dbReference type="EMBL" id="BBO77434.1"/>
    </source>
</evidence>
<evidence type="ECO:0000313" key="3">
    <source>
        <dbReference type="Proteomes" id="UP000427769"/>
    </source>
</evidence>
<accession>A0A5K7ZGH1</accession>
<keyword evidence="3" id="KW-1185">Reference proteome</keyword>
<name>A0A5K7ZGH1_9BACT</name>
<evidence type="ECO:0000256" key="1">
    <source>
        <dbReference type="SAM" id="SignalP"/>
    </source>
</evidence>
<dbReference type="AlphaFoldDB" id="A0A5K7ZGH1"/>
<dbReference type="EMBL" id="AP021875">
    <property type="protein sequence ID" value="BBO77434.1"/>
    <property type="molecule type" value="Genomic_DNA"/>
</dbReference>
<organism evidence="2 3">
    <name type="scientific">Desulfosarcina widdelii</name>
    <dbReference type="NCBI Taxonomy" id="947919"/>
    <lineage>
        <taxon>Bacteria</taxon>
        <taxon>Pseudomonadati</taxon>
        <taxon>Thermodesulfobacteriota</taxon>
        <taxon>Desulfobacteria</taxon>
        <taxon>Desulfobacterales</taxon>
        <taxon>Desulfosarcinaceae</taxon>
        <taxon>Desulfosarcina</taxon>
    </lineage>
</organism>
<reference evidence="2 3" key="1">
    <citation type="submission" date="2019-11" db="EMBL/GenBank/DDBJ databases">
        <title>Comparative genomics of hydrocarbon-degrading Desulfosarcina strains.</title>
        <authorList>
            <person name="Watanabe M."/>
            <person name="Kojima H."/>
            <person name="Fukui M."/>
        </authorList>
    </citation>
    <scope>NUCLEOTIDE SEQUENCE [LARGE SCALE GENOMIC DNA]</scope>
    <source>
        <strain evidence="2 3">PP31</strain>
    </source>
</reference>
<proteinExistence type="predicted"/>
<feature type="signal peptide" evidence="1">
    <location>
        <begin position="1"/>
        <end position="20"/>
    </location>
</feature>
<dbReference type="KEGG" id="dwd:DSCW_48510"/>
<gene>
    <name evidence="2" type="ORF">DSCW_48510</name>
</gene>